<keyword evidence="1" id="KW-1133">Transmembrane helix</keyword>
<feature type="transmembrane region" description="Helical" evidence="1">
    <location>
        <begin position="79"/>
        <end position="99"/>
    </location>
</feature>
<dbReference type="Proteomes" id="UP001597510">
    <property type="component" value="Unassembled WGS sequence"/>
</dbReference>
<comment type="caution">
    <text evidence="2">The sequence shown here is derived from an EMBL/GenBank/DDBJ whole genome shotgun (WGS) entry which is preliminary data.</text>
</comment>
<dbReference type="EMBL" id="JBHULC010000011">
    <property type="protein sequence ID" value="MFD2521802.1"/>
    <property type="molecule type" value="Genomic_DNA"/>
</dbReference>
<feature type="transmembrane region" description="Helical" evidence="1">
    <location>
        <begin position="143"/>
        <end position="162"/>
    </location>
</feature>
<feature type="transmembrane region" description="Helical" evidence="1">
    <location>
        <begin position="249"/>
        <end position="271"/>
    </location>
</feature>
<dbReference type="Pfam" id="PF10067">
    <property type="entry name" value="DUF2306"/>
    <property type="match status" value="1"/>
</dbReference>
<accession>A0ABW5J9V4</accession>
<feature type="transmembrane region" description="Helical" evidence="1">
    <location>
        <begin position="216"/>
        <end position="237"/>
    </location>
</feature>
<protein>
    <submittedName>
        <fullName evidence="2">DUF2306 domain-containing protein</fullName>
    </submittedName>
</protein>
<reference evidence="3" key="1">
    <citation type="journal article" date="2019" name="Int. J. Syst. Evol. Microbiol.">
        <title>The Global Catalogue of Microorganisms (GCM) 10K type strain sequencing project: providing services to taxonomists for standard genome sequencing and annotation.</title>
        <authorList>
            <consortium name="The Broad Institute Genomics Platform"/>
            <consortium name="The Broad Institute Genome Sequencing Center for Infectious Disease"/>
            <person name="Wu L."/>
            <person name="Ma J."/>
        </authorList>
    </citation>
    <scope>NUCLEOTIDE SEQUENCE [LARGE SCALE GENOMIC DNA]</scope>
    <source>
        <strain evidence="3">KCTC 52344</strain>
    </source>
</reference>
<feature type="transmembrane region" description="Helical" evidence="1">
    <location>
        <begin position="31"/>
        <end position="59"/>
    </location>
</feature>
<keyword evidence="3" id="KW-1185">Reference proteome</keyword>
<feature type="transmembrane region" description="Helical" evidence="1">
    <location>
        <begin position="119"/>
        <end position="137"/>
    </location>
</feature>
<evidence type="ECO:0000256" key="1">
    <source>
        <dbReference type="SAM" id="Phobius"/>
    </source>
</evidence>
<gene>
    <name evidence="2" type="ORF">ACFSR2_12970</name>
</gene>
<organism evidence="2 3">
    <name type="scientific">Emticicia soli</name>
    <dbReference type="NCBI Taxonomy" id="2027878"/>
    <lineage>
        <taxon>Bacteria</taxon>
        <taxon>Pseudomonadati</taxon>
        <taxon>Bacteroidota</taxon>
        <taxon>Cytophagia</taxon>
        <taxon>Cytophagales</taxon>
        <taxon>Leadbetterellaceae</taxon>
        <taxon>Emticicia</taxon>
    </lineage>
</organism>
<proteinExistence type="predicted"/>
<keyword evidence="1" id="KW-0812">Transmembrane</keyword>
<sequence length="285" mass="32280">MTNSQTMGITQPTLDSKAERIIAKVFAWTRVLLMTTVWVSAGLFGLYILAFYAAALYQGNLERWNEILPGLYDQSTRKATMGIGLHFAMGGIILILGSIQLIDTIRVKYLTFHRWVGRIYVVASILVAIGGLIFIAIKGTIGGIVMNIGFGLYGVLMLLAAVQTYKYAVAHDTETHRAWALRLYALAIGSWLYRMDYGFWFLLADKAGHNNTFTGIFDYIMAFFFYIPNLLVAEIFIRSQNSRKMSIWLNLAFTIVLLVMISFLLLGTYYFTKFYWGPAIVGWLF</sequence>
<dbReference type="RefSeq" id="WP_340236077.1">
    <property type="nucleotide sequence ID" value="NZ_JBBEWC010000005.1"/>
</dbReference>
<evidence type="ECO:0000313" key="2">
    <source>
        <dbReference type="EMBL" id="MFD2521802.1"/>
    </source>
</evidence>
<feature type="transmembrane region" description="Helical" evidence="1">
    <location>
        <begin position="183"/>
        <end position="204"/>
    </location>
</feature>
<evidence type="ECO:0000313" key="3">
    <source>
        <dbReference type="Proteomes" id="UP001597510"/>
    </source>
</evidence>
<name>A0ABW5J9V4_9BACT</name>
<keyword evidence="1" id="KW-0472">Membrane</keyword>
<dbReference type="InterPro" id="IPR018750">
    <property type="entry name" value="DUF2306_membrane"/>
</dbReference>